<dbReference type="InterPro" id="IPR014044">
    <property type="entry name" value="CAP_dom"/>
</dbReference>
<dbReference type="SMART" id="SM00198">
    <property type="entry name" value="SCP"/>
    <property type="match status" value="1"/>
</dbReference>
<dbReference type="SUPFAM" id="SSF55797">
    <property type="entry name" value="PR-1-like"/>
    <property type="match status" value="1"/>
</dbReference>
<keyword evidence="4" id="KW-1185">Reference proteome</keyword>
<evidence type="ECO:0000259" key="2">
    <source>
        <dbReference type="SMART" id="SM00198"/>
    </source>
</evidence>
<sequence>MLRSMLARGEVRNGKEGNSNCPKATNMYRMRYDMTMEKESQLYADSCPDKGSDVSTRPYSGENTEIYPSSTISYHDAIMNALETWWAQILKSGVNKHMKYKEYLETKDNAPTKFTQITVSDGMGFYVQSRMRA</sequence>
<feature type="domain" description="SCP" evidence="2">
    <location>
        <begin position="2"/>
        <end position="133"/>
    </location>
</feature>
<evidence type="ECO:0000256" key="1">
    <source>
        <dbReference type="SAM" id="MobiDB-lite"/>
    </source>
</evidence>
<accession>A0A0C2FP50</accession>
<feature type="region of interest" description="Disordered" evidence="1">
    <location>
        <begin position="1"/>
        <end position="23"/>
    </location>
</feature>
<organism evidence="3 4">
    <name type="scientific">Ancylostoma duodenale</name>
    <dbReference type="NCBI Taxonomy" id="51022"/>
    <lineage>
        <taxon>Eukaryota</taxon>
        <taxon>Metazoa</taxon>
        <taxon>Ecdysozoa</taxon>
        <taxon>Nematoda</taxon>
        <taxon>Chromadorea</taxon>
        <taxon>Rhabditida</taxon>
        <taxon>Rhabditina</taxon>
        <taxon>Rhabditomorpha</taxon>
        <taxon>Strongyloidea</taxon>
        <taxon>Ancylostomatidae</taxon>
        <taxon>Ancylostomatinae</taxon>
        <taxon>Ancylostoma</taxon>
    </lineage>
</organism>
<evidence type="ECO:0000313" key="3">
    <source>
        <dbReference type="EMBL" id="KIH46641.1"/>
    </source>
</evidence>
<dbReference type="Gene3D" id="3.40.33.10">
    <property type="entry name" value="CAP"/>
    <property type="match status" value="1"/>
</dbReference>
<dbReference type="AlphaFoldDB" id="A0A0C2FP50"/>
<dbReference type="OrthoDB" id="5874910at2759"/>
<dbReference type="EMBL" id="KN768772">
    <property type="protein sequence ID" value="KIH46641.1"/>
    <property type="molecule type" value="Genomic_DNA"/>
</dbReference>
<dbReference type="CDD" id="cd05380">
    <property type="entry name" value="CAP_euk"/>
    <property type="match status" value="1"/>
</dbReference>
<dbReference type="Pfam" id="PF00188">
    <property type="entry name" value="CAP"/>
    <property type="match status" value="1"/>
</dbReference>
<reference evidence="3 4" key="1">
    <citation type="submission" date="2013-12" db="EMBL/GenBank/DDBJ databases">
        <title>Draft genome of the parsitic nematode Ancylostoma duodenale.</title>
        <authorList>
            <person name="Mitreva M."/>
        </authorList>
    </citation>
    <scope>NUCLEOTIDE SEQUENCE [LARGE SCALE GENOMIC DNA]</scope>
    <source>
        <strain evidence="3 4">Zhejiang</strain>
    </source>
</reference>
<protein>
    <recommendedName>
        <fullName evidence="2">SCP domain-containing protein</fullName>
    </recommendedName>
</protein>
<name>A0A0C2FP50_9BILA</name>
<gene>
    <name evidence="3" type="ORF">ANCDUO_23304</name>
</gene>
<dbReference type="Proteomes" id="UP000054047">
    <property type="component" value="Unassembled WGS sequence"/>
</dbReference>
<evidence type="ECO:0000313" key="4">
    <source>
        <dbReference type="Proteomes" id="UP000054047"/>
    </source>
</evidence>
<dbReference type="InterPro" id="IPR035940">
    <property type="entry name" value="CAP_sf"/>
</dbReference>
<proteinExistence type="predicted"/>